<dbReference type="VEuPathDB" id="FungiDB:CJI96_0001839"/>
<feature type="domain" description="RING-type" evidence="6">
    <location>
        <begin position="205"/>
        <end position="294"/>
    </location>
</feature>
<dbReference type="Proteomes" id="UP000037122">
    <property type="component" value="Unassembled WGS sequence"/>
</dbReference>
<dbReference type="Gene3D" id="3.30.40.10">
    <property type="entry name" value="Zinc/RING finger domain, C3HC4 (zinc finger)"/>
    <property type="match status" value="1"/>
</dbReference>
<reference evidence="8" key="1">
    <citation type="journal article" date="2015" name="BMC Genomics">
        <title>Draft genome of a commonly misdiagnosed multidrug resistant pathogen Candida auris.</title>
        <authorList>
            <person name="Chatterjee S."/>
            <person name="Alampalli S.V."/>
            <person name="Nageshan R.K."/>
            <person name="Chettiar S.T."/>
            <person name="Joshi S."/>
            <person name="Tatu U.S."/>
        </authorList>
    </citation>
    <scope>NUCLEOTIDE SEQUENCE [LARGE SCALE GENOMIC DNA]</scope>
    <source>
        <strain evidence="8">6684</strain>
    </source>
</reference>
<evidence type="ECO:0000256" key="1">
    <source>
        <dbReference type="ARBA" id="ARBA00022723"/>
    </source>
</evidence>
<dbReference type="VEuPathDB" id="FungiDB:B9J08_003302"/>
<accession>A0A0L0P448</accession>
<dbReference type="VEuPathDB" id="FungiDB:CJI97_003377"/>
<gene>
    <name evidence="7" type="ORF">QG37_01947</name>
</gene>
<dbReference type="VEuPathDB" id="FungiDB:CJJ07_000904"/>
<feature type="compositionally biased region" description="Polar residues" evidence="5">
    <location>
        <begin position="94"/>
        <end position="108"/>
    </location>
</feature>
<dbReference type="Pfam" id="PF13639">
    <property type="entry name" value="zf-RING_2"/>
    <property type="match status" value="1"/>
</dbReference>
<organism evidence="7 8">
    <name type="scientific">Candidozyma auris</name>
    <name type="common">Yeast</name>
    <name type="synonym">Candida auris</name>
    <dbReference type="NCBI Taxonomy" id="498019"/>
    <lineage>
        <taxon>Eukaryota</taxon>
        <taxon>Fungi</taxon>
        <taxon>Dikarya</taxon>
        <taxon>Ascomycota</taxon>
        <taxon>Saccharomycotina</taxon>
        <taxon>Pichiomycetes</taxon>
        <taxon>Metschnikowiaceae</taxon>
        <taxon>Candidozyma</taxon>
    </lineage>
</organism>
<feature type="region of interest" description="Disordered" evidence="5">
    <location>
        <begin position="1"/>
        <end position="62"/>
    </location>
</feature>
<keyword evidence="1" id="KW-0479">Metal-binding</keyword>
<dbReference type="InterPro" id="IPR001841">
    <property type="entry name" value="Znf_RING"/>
</dbReference>
<dbReference type="GO" id="GO:0008270">
    <property type="term" value="F:zinc ion binding"/>
    <property type="evidence" value="ECO:0007669"/>
    <property type="project" value="UniProtKB-KW"/>
</dbReference>
<proteinExistence type="predicted"/>
<feature type="compositionally biased region" description="Polar residues" evidence="5">
    <location>
        <begin position="46"/>
        <end position="61"/>
    </location>
</feature>
<dbReference type="VEuPathDB" id="FungiDB:QG37_01947"/>
<feature type="compositionally biased region" description="Polar residues" evidence="5">
    <location>
        <begin position="26"/>
        <end position="38"/>
    </location>
</feature>
<evidence type="ECO:0000313" key="8">
    <source>
        <dbReference type="Proteomes" id="UP000037122"/>
    </source>
</evidence>
<dbReference type="VEuPathDB" id="FungiDB:CJJ09_000803"/>
<keyword evidence="2 4" id="KW-0863">Zinc-finger</keyword>
<comment type="caution">
    <text evidence="7">The sequence shown here is derived from an EMBL/GenBank/DDBJ whole genome shotgun (WGS) entry which is preliminary data.</text>
</comment>
<feature type="region of interest" description="Disordered" evidence="5">
    <location>
        <begin position="427"/>
        <end position="483"/>
    </location>
</feature>
<feature type="compositionally biased region" description="Basic and acidic residues" evidence="5">
    <location>
        <begin position="445"/>
        <end position="460"/>
    </location>
</feature>
<feature type="region of interest" description="Disordered" evidence="5">
    <location>
        <begin position="322"/>
        <end position="412"/>
    </location>
</feature>
<evidence type="ECO:0000313" key="7">
    <source>
        <dbReference type="EMBL" id="KNE01074.1"/>
    </source>
</evidence>
<protein>
    <recommendedName>
        <fullName evidence="6">RING-type domain-containing protein</fullName>
    </recommendedName>
</protein>
<feature type="compositionally biased region" description="Polar residues" evidence="5">
    <location>
        <begin position="343"/>
        <end position="370"/>
    </location>
</feature>
<dbReference type="PANTHER" id="PTHR15710">
    <property type="entry name" value="E3 UBIQUITIN-PROTEIN LIGASE PRAJA"/>
    <property type="match status" value="1"/>
</dbReference>
<evidence type="ECO:0000259" key="6">
    <source>
        <dbReference type="PROSITE" id="PS50089"/>
    </source>
</evidence>
<dbReference type="InterPro" id="IPR013083">
    <property type="entry name" value="Znf_RING/FYVE/PHD"/>
</dbReference>
<sequence length="483" mass="52543">MTVNDRQGAGDNDDNSSHETPFFDSATEQPSASESASNDAPAAGSSEESTSRPADQDSSPPMLNYNFFDYLLNTALGRGLEENGPQRDLAPSGDSANEGTGDAPSNSYMGMIGTDPAGQIIITVNYMFFDGGDGDGPGRTGSLVVTLPNNAANREPRAIQLFISLATRYAYLMLVSNANKKKGISPDKFRSFPVKPLLSIREESCSICFEQFEDVVASSDCIDDDCVTKKRKTNLRESTPSAATSNERDANKQTLNTCGIDWKHVPVKLPCGHIFGQSCLAHWLNDNRSCPLCRVNLSDETNEESSSVPPVAYLRFGTPGGGGFHLFGDQNTNSPTSETSETDVNQPQNQQSQEFSETASTTTQDSQRLSNLLRRATSVIFHPNRPQSNRTAEDEPGMPSLGRRRNSPVSPMINQILNLFGRNRRRRLEDRSGESSIFASGVSSRRTEDGVETITHESGNHMDNTNALDPDSTQAPSRDSHPQ</sequence>
<feature type="region of interest" description="Disordered" evidence="5">
    <location>
        <begin position="79"/>
        <end position="108"/>
    </location>
</feature>
<keyword evidence="3" id="KW-0862">Zinc</keyword>
<feature type="compositionally biased region" description="Polar residues" evidence="5">
    <location>
        <begin position="461"/>
        <end position="477"/>
    </location>
</feature>
<dbReference type="EMBL" id="LGST01000016">
    <property type="protein sequence ID" value="KNE01074.1"/>
    <property type="molecule type" value="Genomic_DNA"/>
</dbReference>
<dbReference type="SUPFAM" id="SSF57850">
    <property type="entry name" value="RING/U-box"/>
    <property type="match status" value="1"/>
</dbReference>
<feature type="compositionally biased region" description="Low complexity" evidence="5">
    <location>
        <begin position="326"/>
        <end position="339"/>
    </location>
</feature>
<evidence type="ECO:0000256" key="5">
    <source>
        <dbReference type="SAM" id="MobiDB-lite"/>
    </source>
</evidence>
<evidence type="ECO:0000256" key="3">
    <source>
        <dbReference type="ARBA" id="ARBA00022833"/>
    </source>
</evidence>
<evidence type="ECO:0000256" key="2">
    <source>
        <dbReference type="ARBA" id="ARBA00022771"/>
    </source>
</evidence>
<dbReference type="SMART" id="SM00184">
    <property type="entry name" value="RING"/>
    <property type="match status" value="1"/>
</dbReference>
<dbReference type="PROSITE" id="PS50089">
    <property type="entry name" value="ZF_RING_2"/>
    <property type="match status" value="1"/>
</dbReference>
<dbReference type="AlphaFoldDB" id="A0A0L0P448"/>
<name>A0A0L0P448_CANAR</name>
<evidence type="ECO:0000256" key="4">
    <source>
        <dbReference type="PROSITE-ProRule" id="PRU00175"/>
    </source>
</evidence>